<dbReference type="GO" id="GO:0016853">
    <property type="term" value="F:isomerase activity"/>
    <property type="evidence" value="ECO:0007669"/>
    <property type="project" value="UniProtKB-KW"/>
</dbReference>
<gene>
    <name evidence="4" type="ORF">FIV46_13280</name>
</gene>
<dbReference type="Proteomes" id="UP000319148">
    <property type="component" value="Unassembled WGS sequence"/>
</dbReference>
<dbReference type="AlphaFoldDB" id="A0A501PG77"/>
<dbReference type="PROSITE" id="PS00166">
    <property type="entry name" value="ENOYL_COA_HYDRATASE"/>
    <property type="match status" value="1"/>
</dbReference>
<dbReference type="CDD" id="cd06558">
    <property type="entry name" value="crotonase-like"/>
    <property type="match status" value="1"/>
</dbReference>
<protein>
    <submittedName>
        <fullName evidence="4">Enoyl-CoA hydratase/isomerase family protein</fullName>
    </submittedName>
</protein>
<evidence type="ECO:0000256" key="3">
    <source>
        <dbReference type="RuleBase" id="RU003707"/>
    </source>
</evidence>
<dbReference type="EMBL" id="VFIY01000015">
    <property type="protein sequence ID" value="TPD59195.1"/>
    <property type="molecule type" value="Genomic_DNA"/>
</dbReference>
<dbReference type="SUPFAM" id="SSF52096">
    <property type="entry name" value="ClpP/crotonase"/>
    <property type="match status" value="1"/>
</dbReference>
<sequence>MAHAEIYLRITDNIAWLVLNRPDKKNALDKSMWEKIPRLVEEATRESHVRVLIIRSEDSGFFSAGADISEFTLFKNDKAARDENRKAIRAACRALEQCPLPTIAMIQGACVGGGCMLALCCDIRLGNERSKYGITPAKLGLVYGLGDTRRLVDLVGPARAKQILYTAGIFTSDHALRIGLVNDIFPDDKLEEETLNLAEQMMANSGYSLRHLKQNIARVLNGEREDDEASEALFNAAFDGPDHQEGVDAFLNKRKPQF</sequence>
<dbReference type="InterPro" id="IPR018376">
    <property type="entry name" value="Enoyl-CoA_hyd/isom_CS"/>
</dbReference>
<dbReference type="Gene3D" id="1.10.12.10">
    <property type="entry name" value="Lyase 2-enoyl-coa Hydratase, Chain A, domain 2"/>
    <property type="match status" value="1"/>
</dbReference>
<evidence type="ECO:0000313" key="5">
    <source>
        <dbReference type="Proteomes" id="UP000319148"/>
    </source>
</evidence>
<evidence type="ECO:0000313" key="4">
    <source>
        <dbReference type="EMBL" id="TPD59195.1"/>
    </source>
</evidence>
<dbReference type="InterPro" id="IPR029045">
    <property type="entry name" value="ClpP/crotonase-like_dom_sf"/>
</dbReference>
<keyword evidence="5" id="KW-1185">Reference proteome</keyword>
<dbReference type="InterPro" id="IPR014748">
    <property type="entry name" value="Enoyl-CoA_hydra_C"/>
</dbReference>
<dbReference type="PANTHER" id="PTHR11941">
    <property type="entry name" value="ENOYL-COA HYDRATASE-RELATED"/>
    <property type="match status" value="1"/>
</dbReference>
<proteinExistence type="inferred from homology"/>
<organism evidence="4 5">
    <name type="scientific">Emcibacter nanhaiensis</name>
    <dbReference type="NCBI Taxonomy" id="1505037"/>
    <lineage>
        <taxon>Bacteria</taxon>
        <taxon>Pseudomonadati</taxon>
        <taxon>Pseudomonadota</taxon>
        <taxon>Alphaproteobacteria</taxon>
        <taxon>Emcibacterales</taxon>
        <taxon>Emcibacteraceae</taxon>
        <taxon>Emcibacter</taxon>
    </lineage>
</organism>
<dbReference type="OrthoDB" id="9795613at2"/>
<dbReference type="RefSeq" id="WP_139941414.1">
    <property type="nucleotide sequence ID" value="NZ_JBHSYP010000002.1"/>
</dbReference>
<reference evidence="5" key="1">
    <citation type="submission" date="2019-06" db="EMBL/GenBank/DDBJ databases">
        <title>The complete genome of Emcibacter congregatus ZYLT.</title>
        <authorList>
            <person name="Zhao Z."/>
        </authorList>
    </citation>
    <scope>NUCLEOTIDE SEQUENCE [LARGE SCALE GENOMIC DNA]</scope>
    <source>
        <strain evidence="5">MCCC 1A06723</strain>
    </source>
</reference>
<keyword evidence="2" id="KW-0456">Lyase</keyword>
<comment type="similarity">
    <text evidence="1 3">Belongs to the enoyl-CoA hydratase/isomerase family.</text>
</comment>
<dbReference type="PANTHER" id="PTHR11941:SF54">
    <property type="entry name" value="ENOYL-COA HYDRATASE, MITOCHONDRIAL"/>
    <property type="match status" value="1"/>
</dbReference>
<evidence type="ECO:0000256" key="2">
    <source>
        <dbReference type="ARBA" id="ARBA00023239"/>
    </source>
</evidence>
<dbReference type="Gene3D" id="3.90.226.10">
    <property type="entry name" value="2-enoyl-CoA Hydratase, Chain A, domain 1"/>
    <property type="match status" value="1"/>
</dbReference>
<dbReference type="InterPro" id="IPR001753">
    <property type="entry name" value="Enoyl-CoA_hydra/iso"/>
</dbReference>
<keyword evidence="4" id="KW-0413">Isomerase</keyword>
<name>A0A501PG77_9PROT</name>
<dbReference type="Pfam" id="PF00378">
    <property type="entry name" value="ECH_1"/>
    <property type="match status" value="1"/>
</dbReference>
<dbReference type="GO" id="GO:0006635">
    <property type="term" value="P:fatty acid beta-oxidation"/>
    <property type="evidence" value="ECO:0007669"/>
    <property type="project" value="TreeGrafter"/>
</dbReference>
<dbReference type="GO" id="GO:0016829">
    <property type="term" value="F:lyase activity"/>
    <property type="evidence" value="ECO:0007669"/>
    <property type="project" value="UniProtKB-KW"/>
</dbReference>
<comment type="caution">
    <text evidence="4">The sequence shown here is derived from an EMBL/GenBank/DDBJ whole genome shotgun (WGS) entry which is preliminary data.</text>
</comment>
<evidence type="ECO:0000256" key="1">
    <source>
        <dbReference type="ARBA" id="ARBA00005254"/>
    </source>
</evidence>
<accession>A0A501PG77</accession>